<dbReference type="RefSeq" id="XP_007743624.1">
    <property type="nucleotide sequence ID" value="XM_007745434.1"/>
</dbReference>
<proteinExistence type="predicted"/>
<keyword evidence="2" id="KW-1185">Reference proteome</keyword>
<sequence length="201" mass="21803">MALSLLRNNPSAWFRDATIGTVCCWLPSQLHSSTTVKYHMVAGESFQSTNWMVEDDDACKELVRSAGARLYGVDNGPCPSVHWTSVKVNVNISGTPGSGFLWGSLSPRPDNIRIFKEPADACALHGCEAMILRDCTASTDMLIGIDSIAERTWDILCMKMSEDYDYPWMAVAVKDAGPLPDLDSDSCGCQDPSACGCIIIG</sequence>
<dbReference type="EMBL" id="AMGX01000006">
    <property type="protein sequence ID" value="EXJ72326.1"/>
    <property type="molecule type" value="Genomic_DNA"/>
</dbReference>
<gene>
    <name evidence="1" type="ORF">A1O5_04830</name>
</gene>
<accession>W9X5X0</accession>
<name>W9X5X0_9EURO</name>
<dbReference type="GeneID" id="19189551"/>
<evidence type="ECO:0000313" key="1">
    <source>
        <dbReference type="EMBL" id="EXJ72326.1"/>
    </source>
</evidence>
<evidence type="ECO:0000313" key="2">
    <source>
        <dbReference type="Proteomes" id="UP000019471"/>
    </source>
</evidence>
<dbReference type="AlphaFoldDB" id="W9X5X0"/>
<dbReference type="OrthoDB" id="3453214at2759"/>
<protein>
    <submittedName>
        <fullName evidence="1">Uncharacterized protein</fullName>
    </submittedName>
</protein>
<dbReference type="eggNOG" id="ENOG502STIC">
    <property type="taxonomic scope" value="Eukaryota"/>
</dbReference>
<dbReference type="HOGENOM" id="CLU_1266718_0_0_1"/>
<organism evidence="1 2">
    <name type="scientific">Cladophialophora psammophila CBS 110553</name>
    <dbReference type="NCBI Taxonomy" id="1182543"/>
    <lineage>
        <taxon>Eukaryota</taxon>
        <taxon>Fungi</taxon>
        <taxon>Dikarya</taxon>
        <taxon>Ascomycota</taxon>
        <taxon>Pezizomycotina</taxon>
        <taxon>Eurotiomycetes</taxon>
        <taxon>Chaetothyriomycetidae</taxon>
        <taxon>Chaetothyriales</taxon>
        <taxon>Herpotrichiellaceae</taxon>
        <taxon>Cladophialophora</taxon>
    </lineage>
</organism>
<reference evidence="1 2" key="1">
    <citation type="submission" date="2013-03" db="EMBL/GenBank/DDBJ databases">
        <title>The Genome Sequence of Cladophialophora psammophila CBS 110553.</title>
        <authorList>
            <consortium name="The Broad Institute Genomics Platform"/>
            <person name="Cuomo C."/>
            <person name="de Hoog S."/>
            <person name="Gorbushina A."/>
            <person name="Walker B."/>
            <person name="Young S.K."/>
            <person name="Zeng Q."/>
            <person name="Gargeya S."/>
            <person name="Fitzgerald M."/>
            <person name="Haas B."/>
            <person name="Abouelleil A."/>
            <person name="Allen A.W."/>
            <person name="Alvarado L."/>
            <person name="Arachchi H.M."/>
            <person name="Berlin A.M."/>
            <person name="Chapman S.B."/>
            <person name="Gainer-Dewar J."/>
            <person name="Goldberg J."/>
            <person name="Griggs A."/>
            <person name="Gujja S."/>
            <person name="Hansen M."/>
            <person name="Howarth C."/>
            <person name="Imamovic A."/>
            <person name="Ireland A."/>
            <person name="Larimer J."/>
            <person name="McCowan C."/>
            <person name="Murphy C."/>
            <person name="Pearson M."/>
            <person name="Poon T.W."/>
            <person name="Priest M."/>
            <person name="Roberts A."/>
            <person name="Saif S."/>
            <person name="Shea T."/>
            <person name="Sisk P."/>
            <person name="Sykes S."/>
            <person name="Wortman J."/>
            <person name="Nusbaum C."/>
            <person name="Birren B."/>
        </authorList>
    </citation>
    <scope>NUCLEOTIDE SEQUENCE [LARGE SCALE GENOMIC DNA]</scope>
    <source>
        <strain evidence="1 2">CBS 110553</strain>
    </source>
</reference>
<dbReference type="Proteomes" id="UP000019471">
    <property type="component" value="Unassembled WGS sequence"/>
</dbReference>
<comment type="caution">
    <text evidence="1">The sequence shown here is derived from an EMBL/GenBank/DDBJ whole genome shotgun (WGS) entry which is preliminary data.</text>
</comment>